<accession>A0A840UIY2</accession>
<dbReference type="InterPro" id="IPR002495">
    <property type="entry name" value="Glyco_trans_8"/>
</dbReference>
<gene>
    <name evidence="4" type="ORF">HNR32_002094</name>
</gene>
<evidence type="ECO:0000256" key="2">
    <source>
        <dbReference type="ARBA" id="ARBA00022679"/>
    </source>
</evidence>
<proteinExistence type="predicted"/>
<dbReference type="PANTHER" id="PTHR13778:SF47">
    <property type="entry name" value="LIPOPOLYSACCHARIDE 1,3-GALACTOSYLTRANSFERASE"/>
    <property type="match status" value="1"/>
</dbReference>
<organism evidence="4 5">
    <name type="scientific">Pectinatus brassicae</name>
    <dbReference type="NCBI Taxonomy" id="862415"/>
    <lineage>
        <taxon>Bacteria</taxon>
        <taxon>Bacillati</taxon>
        <taxon>Bacillota</taxon>
        <taxon>Negativicutes</taxon>
        <taxon>Selenomonadales</taxon>
        <taxon>Selenomonadaceae</taxon>
        <taxon>Pectinatus</taxon>
    </lineage>
</organism>
<dbReference type="GO" id="GO:0046872">
    <property type="term" value="F:metal ion binding"/>
    <property type="evidence" value="ECO:0007669"/>
    <property type="project" value="UniProtKB-KW"/>
</dbReference>
<dbReference type="Pfam" id="PF01501">
    <property type="entry name" value="Glyco_transf_8"/>
    <property type="match status" value="1"/>
</dbReference>
<comment type="caution">
    <text evidence="4">The sequence shown here is derived from an EMBL/GenBank/DDBJ whole genome shotgun (WGS) entry which is preliminary data.</text>
</comment>
<dbReference type="SUPFAM" id="SSF81901">
    <property type="entry name" value="HCP-like"/>
    <property type="match status" value="1"/>
</dbReference>
<dbReference type="InterPro" id="IPR050748">
    <property type="entry name" value="Glycosyltrans_8_dom-fam"/>
</dbReference>
<dbReference type="PANTHER" id="PTHR13778">
    <property type="entry name" value="GLYCOSYLTRANSFERASE 8 DOMAIN-CONTAINING PROTEIN"/>
    <property type="match status" value="1"/>
</dbReference>
<dbReference type="GO" id="GO:0016757">
    <property type="term" value="F:glycosyltransferase activity"/>
    <property type="evidence" value="ECO:0007669"/>
    <property type="project" value="UniProtKB-KW"/>
</dbReference>
<dbReference type="InterPro" id="IPR029044">
    <property type="entry name" value="Nucleotide-diphossugar_trans"/>
</dbReference>
<dbReference type="EMBL" id="JACHFH010000028">
    <property type="protein sequence ID" value="MBB5336939.1"/>
    <property type="molecule type" value="Genomic_DNA"/>
</dbReference>
<dbReference type="SUPFAM" id="SSF53448">
    <property type="entry name" value="Nucleotide-diphospho-sugar transferases"/>
    <property type="match status" value="1"/>
</dbReference>
<protein>
    <submittedName>
        <fullName evidence="4">Lipopolysaccharide biosynthesis glycosyltransferase</fullName>
    </submittedName>
</protein>
<keyword evidence="5" id="KW-1185">Reference proteome</keyword>
<dbReference type="AlphaFoldDB" id="A0A840UIY2"/>
<evidence type="ECO:0000313" key="4">
    <source>
        <dbReference type="EMBL" id="MBB5336939.1"/>
    </source>
</evidence>
<name>A0A840UIY2_9FIRM</name>
<dbReference type="RefSeq" id="WP_183862336.1">
    <property type="nucleotide sequence ID" value="NZ_JACHFH010000028.1"/>
</dbReference>
<reference evidence="4 5" key="1">
    <citation type="submission" date="2020-08" db="EMBL/GenBank/DDBJ databases">
        <title>Genomic Encyclopedia of Type Strains, Phase IV (KMG-IV): sequencing the most valuable type-strain genomes for metagenomic binning, comparative biology and taxonomic classification.</title>
        <authorList>
            <person name="Goeker M."/>
        </authorList>
    </citation>
    <scope>NUCLEOTIDE SEQUENCE [LARGE SCALE GENOMIC DNA]</scope>
    <source>
        <strain evidence="4 5">DSM 24661</strain>
    </source>
</reference>
<keyword evidence="1" id="KW-0328">Glycosyltransferase</keyword>
<sequence length="318" mass="37079">MSNDTIHIALGVDNNYFPYAGILITSILLNSPENNIIFHIALNEILSDDNRKKCSKFNNIYKNAQIKIYDLSEQIDKLPNLSIYTDKRFNKSILLRLLLPKMLDTAIKKIIYIDADMLCINNIETLWNMDIAANIIGACPYKEKNGQEQIKRLGLKNNQYFNSGMMIMNLRAWQEKNITEIIVECYSKFYEFFLLPDQDAINIVLQGNIQKLSFKFNRMLAANNRLLAAYERDDILLHFVNEAKPWLDGNTAAIDELYKKYMHQSLWNDIKFIEPDTAELMILAGENYEQKKDYKKAAHYYKKAAKQLFTENLQDNND</sequence>
<evidence type="ECO:0000256" key="1">
    <source>
        <dbReference type="ARBA" id="ARBA00022676"/>
    </source>
</evidence>
<keyword evidence="2 4" id="KW-0808">Transferase</keyword>
<evidence type="ECO:0000313" key="5">
    <source>
        <dbReference type="Proteomes" id="UP000559117"/>
    </source>
</evidence>
<keyword evidence="3" id="KW-0479">Metal-binding</keyword>
<dbReference type="Gene3D" id="3.90.550.10">
    <property type="entry name" value="Spore Coat Polysaccharide Biosynthesis Protein SpsA, Chain A"/>
    <property type="match status" value="1"/>
</dbReference>
<dbReference type="CDD" id="cd04194">
    <property type="entry name" value="GT8_A4GalT_like"/>
    <property type="match status" value="1"/>
</dbReference>
<evidence type="ECO:0000256" key="3">
    <source>
        <dbReference type="ARBA" id="ARBA00022723"/>
    </source>
</evidence>
<dbReference type="Proteomes" id="UP000559117">
    <property type="component" value="Unassembled WGS sequence"/>
</dbReference>